<dbReference type="GO" id="GO:0045022">
    <property type="term" value="P:early endosome to late endosome transport"/>
    <property type="evidence" value="ECO:0007669"/>
    <property type="project" value="InterPro"/>
</dbReference>
<dbReference type="InterPro" id="IPR036322">
    <property type="entry name" value="WD40_repeat_dom_sf"/>
</dbReference>
<dbReference type="GO" id="GO:0031901">
    <property type="term" value="C:early endosome membrane"/>
    <property type="evidence" value="ECO:0007669"/>
    <property type="project" value="UniProtKB-SubCell"/>
</dbReference>
<evidence type="ECO:0000256" key="6">
    <source>
        <dbReference type="PROSITE-ProRule" id="PRU00221"/>
    </source>
</evidence>
<dbReference type="Pfam" id="PF00400">
    <property type="entry name" value="WD40"/>
    <property type="match status" value="2"/>
</dbReference>
<evidence type="ECO:0000256" key="2">
    <source>
        <dbReference type="ARBA" id="ARBA00004414"/>
    </source>
</evidence>
<gene>
    <name evidence="10" type="ORF">TCAL_00179</name>
</gene>
<evidence type="ECO:0000256" key="5">
    <source>
        <dbReference type="ARBA" id="ARBA00022753"/>
    </source>
</evidence>
<feature type="compositionally biased region" description="Basic residues" evidence="8">
    <location>
        <begin position="306"/>
        <end position="316"/>
    </location>
</feature>
<dbReference type="EMBL" id="VCGU01000008">
    <property type="protein sequence ID" value="TRY71914.1"/>
    <property type="molecule type" value="Genomic_DNA"/>
</dbReference>
<feature type="region of interest" description="Disordered" evidence="8">
    <location>
        <begin position="275"/>
        <end position="357"/>
    </location>
</feature>
<keyword evidence="7" id="KW-0175">Coiled coil</keyword>
<keyword evidence="6" id="KW-0853">WD repeat</keyword>
<feature type="compositionally biased region" description="Polar residues" evidence="8">
    <location>
        <begin position="324"/>
        <end position="341"/>
    </location>
</feature>
<dbReference type="AlphaFoldDB" id="A0A553P2K8"/>
<dbReference type="OMA" id="KMYLVNA"/>
<dbReference type="SUPFAM" id="SSF50978">
    <property type="entry name" value="WD40 repeat-like"/>
    <property type="match status" value="1"/>
</dbReference>
<protein>
    <recommendedName>
        <fullName evidence="4">WD repeat-containing protein 91</fullName>
    </recommendedName>
</protein>
<keyword evidence="11" id="KW-1185">Reference proteome</keyword>
<feature type="repeat" description="WD" evidence="6">
    <location>
        <begin position="514"/>
        <end position="548"/>
    </location>
</feature>
<feature type="compositionally biased region" description="Pro residues" evidence="8">
    <location>
        <begin position="345"/>
        <end position="357"/>
    </location>
</feature>
<evidence type="ECO:0000313" key="11">
    <source>
        <dbReference type="Proteomes" id="UP000318571"/>
    </source>
</evidence>
<reference evidence="10 11" key="1">
    <citation type="journal article" date="2018" name="Nat. Ecol. Evol.">
        <title>Genomic signatures of mitonuclear coevolution across populations of Tigriopus californicus.</title>
        <authorList>
            <person name="Barreto F.S."/>
            <person name="Watson E.T."/>
            <person name="Lima T.G."/>
            <person name="Willett C.S."/>
            <person name="Edmands S."/>
            <person name="Li W."/>
            <person name="Burton R.S."/>
        </authorList>
    </citation>
    <scope>NUCLEOTIDE SEQUENCE [LARGE SCALE GENOMIC DNA]</scope>
    <source>
        <strain evidence="10 11">San Diego</strain>
    </source>
</reference>
<dbReference type="InterPro" id="IPR039724">
    <property type="entry name" value="WDR91"/>
</dbReference>
<dbReference type="InterPro" id="IPR001680">
    <property type="entry name" value="WD40_rpt"/>
</dbReference>
<feature type="coiled-coil region" evidence="7">
    <location>
        <begin position="197"/>
        <end position="224"/>
    </location>
</feature>
<dbReference type="PROSITE" id="PS50082">
    <property type="entry name" value="WD_REPEATS_2"/>
    <property type="match status" value="2"/>
</dbReference>
<comment type="subcellular location">
    <subcellularLocation>
        <location evidence="1">Early endosome membrane</location>
        <topology evidence="1">Peripheral membrane protein</topology>
    </subcellularLocation>
    <subcellularLocation>
        <location evidence="2">Late endosome membrane</location>
    </subcellularLocation>
</comment>
<evidence type="ECO:0000313" key="10">
    <source>
        <dbReference type="EMBL" id="TRY71914.1"/>
    </source>
</evidence>
<dbReference type="InterPro" id="IPR006594">
    <property type="entry name" value="LisH"/>
</dbReference>
<name>A0A553P2K8_TIGCA</name>
<feature type="domain" description="ARMC9 CTLH-like" evidence="9">
    <location>
        <begin position="70"/>
        <end position="186"/>
    </location>
</feature>
<dbReference type="GO" id="GO:0051898">
    <property type="term" value="P:negative regulation of phosphatidylinositol 3-kinase/protein kinase B signal transduction"/>
    <property type="evidence" value="ECO:0007669"/>
    <property type="project" value="InterPro"/>
</dbReference>
<evidence type="ECO:0000256" key="7">
    <source>
        <dbReference type="SAM" id="Coils"/>
    </source>
</evidence>
<dbReference type="GO" id="GO:0031902">
    <property type="term" value="C:late endosome membrane"/>
    <property type="evidence" value="ECO:0007669"/>
    <property type="project" value="UniProtKB-SubCell"/>
</dbReference>
<comment type="caution">
    <text evidence="10">The sequence shown here is derived from an EMBL/GenBank/DDBJ whole genome shotgun (WGS) entry which is preliminary data.</text>
</comment>
<dbReference type="InterPro" id="IPR056327">
    <property type="entry name" value="ARMC9_CTLH-like_dom"/>
</dbReference>
<evidence type="ECO:0000256" key="3">
    <source>
        <dbReference type="ARBA" id="ARBA00006128"/>
    </source>
</evidence>
<proteinExistence type="inferred from homology"/>
<dbReference type="GO" id="GO:0141039">
    <property type="term" value="F:phosphatidylinositol 3-kinase inhibitor activity"/>
    <property type="evidence" value="ECO:0007669"/>
    <property type="project" value="InterPro"/>
</dbReference>
<sequence>MNLPLGSLSGSGPSSGPWAGRSSWHALDELVRDYLLFRGFMPTLKMLDQEIKVDKEKGFRPDKIIDHILSLMGSHDLSGLRELWAHLQTRLFSRLEHKEAQAVSKLETGLFKLFVVHCVQTKHPEKVRTFFEVMSAELQSQSEWKDWFVLPFLTNPETHPTFAPFFSRHWQDTLLLSLFNLLALIYACLPPPKLADFRTSQSKIQTLQEENEALRRKLREMRIRDHRERPPSVPDIQPPEDVMDDFFIIAPESAPADVTSNTLKSFLRNITGTSANSSVVSASERRTAKPSSQLGTSSSSTSLKQSKPRSSSKSRVSHAPVKRLSQTSLNALPSASSTPNLAKSPAPPLSEPSSSPYPAPQDSIAYLLLSQEEYLEHQSEITHCRFSSTGALIASSDIDGVIKIWTPTPNPITQSTFIAQSAVTALDWVPTSDRHFLYGTRNGTVRFCDQVERKTQNEIHFEDQRTIRVLACSPNSNICALAASNASAELLTVYDLKTMTLLYELSDSTPICEVTSCSFNHNSQMLITSGIDGKIRIFDLRKQDCIASWMVHDQPISSSSLSLDETKIFALSQDGRFSGWSLYQTGQKCFDHQLDDPYYGSIKRQGVWNNQFALAGDGTHVLTCSSNGGIIYEFNTDEMTKVLGLKGLRNNAACTDWSAINDCGPCITASSAGQITISTLLSQ</sequence>
<feature type="repeat" description="WD" evidence="6">
    <location>
        <begin position="374"/>
        <end position="405"/>
    </location>
</feature>
<dbReference type="InterPro" id="IPR015943">
    <property type="entry name" value="WD40/YVTN_repeat-like_dom_sf"/>
</dbReference>
<organism evidence="10 11">
    <name type="scientific">Tigriopus californicus</name>
    <name type="common">Marine copepod</name>
    <dbReference type="NCBI Taxonomy" id="6832"/>
    <lineage>
        <taxon>Eukaryota</taxon>
        <taxon>Metazoa</taxon>
        <taxon>Ecdysozoa</taxon>
        <taxon>Arthropoda</taxon>
        <taxon>Crustacea</taxon>
        <taxon>Multicrustacea</taxon>
        <taxon>Hexanauplia</taxon>
        <taxon>Copepoda</taxon>
        <taxon>Harpacticoida</taxon>
        <taxon>Harpacticidae</taxon>
        <taxon>Tigriopus</taxon>
    </lineage>
</organism>
<dbReference type="PROSITE" id="PS50294">
    <property type="entry name" value="WD_REPEATS_REGION"/>
    <property type="match status" value="1"/>
</dbReference>
<feature type="compositionally biased region" description="Low complexity" evidence="8">
    <location>
        <begin position="289"/>
        <end position="305"/>
    </location>
</feature>
<accession>A0A553P2K8</accession>
<dbReference type="PANTHER" id="PTHR13083">
    <property type="entry name" value="WD REPEAT-CONTAINING PROTEIN 91"/>
    <property type="match status" value="1"/>
</dbReference>
<keyword evidence="5" id="KW-0967">Endosome</keyword>
<comment type="similarity">
    <text evidence="3">Belongs to the WD repeat WDR91 family.</text>
</comment>
<dbReference type="Proteomes" id="UP000318571">
    <property type="component" value="Chromosome 7"/>
</dbReference>
<dbReference type="STRING" id="6832.A0A553P2K8"/>
<dbReference type="PROSITE" id="PS50896">
    <property type="entry name" value="LISH"/>
    <property type="match status" value="1"/>
</dbReference>
<dbReference type="Gene3D" id="2.130.10.10">
    <property type="entry name" value="YVTN repeat-like/Quinoprotein amine dehydrogenase"/>
    <property type="match status" value="1"/>
</dbReference>
<evidence type="ECO:0000256" key="8">
    <source>
        <dbReference type="SAM" id="MobiDB-lite"/>
    </source>
</evidence>
<dbReference type="SMART" id="SM00320">
    <property type="entry name" value="WD40"/>
    <property type="match status" value="4"/>
</dbReference>
<dbReference type="Pfam" id="PF23138">
    <property type="entry name" value="CTLH_Armc9"/>
    <property type="match status" value="1"/>
</dbReference>
<dbReference type="OrthoDB" id="193023at2759"/>
<evidence type="ECO:0000259" key="9">
    <source>
        <dbReference type="Pfam" id="PF23138"/>
    </source>
</evidence>
<evidence type="ECO:0000256" key="1">
    <source>
        <dbReference type="ARBA" id="ARBA00004220"/>
    </source>
</evidence>
<dbReference type="PANTHER" id="PTHR13083:SF3">
    <property type="entry name" value="WD REPEAT-CONTAINING PROTEIN 91"/>
    <property type="match status" value="1"/>
</dbReference>
<evidence type="ECO:0000256" key="4">
    <source>
        <dbReference type="ARBA" id="ARBA00021116"/>
    </source>
</evidence>